<dbReference type="Gene3D" id="3.20.20.140">
    <property type="entry name" value="Metal-dependent hydrolases"/>
    <property type="match status" value="1"/>
</dbReference>
<dbReference type="PANTHER" id="PTHR46124:SF2">
    <property type="entry name" value="D-AMINOACYL-TRNA DEACYLASE"/>
    <property type="match status" value="1"/>
</dbReference>
<dbReference type="AlphaFoldDB" id="A0A6H0SKF7"/>
<proteinExistence type="predicted"/>
<dbReference type="CDD" id="cd01310">
    <property type="entry name" value="TatD_DNAse"/>
    <property type="match status" value="1"/>
</dbReference>
<evidence type="ECO:0000313" key="4">
    <source>
        <dbReference type="EMBL" id="QIV87804.1"/>
    </source>
</evidence>
<keyword evidence="1" id="KW-0479">Metal-binding</keyword>
<name>A0A6H0SKF7_9MICC</name>
<evidence type="ECO:0000256" key="3">
    <source>
        <dbReference type="SAM" id="MobiDB-lite"/>
    </source>
</evidence>
<evidence type="ECO:0000256" key="2">
    <source>
        <dbReference type="ARBA" id="ARBA00022801"/>
    </source>
</evidence>
<dbReference type="GO" id="GO:0004536">
    <property type="term" value="F:DNA nuclease activity"/>
    <property type="evidence" value="ECO:0007669"/>
    <property type="project" value="InterPro"/>
</dbReference>
<dbReference type="GO" id="GO:0016788">
    <property type="term" value="F:hydrolase activity, acting on ester bonds"/>
    <property type="evidence" value="ECO:0007669"/>
    <property type="project" value="InterPro"/>
</dbReference>
<keyword evidence="5" id="KW-1185">Reference proteome</keyword>
<dbReference type="GO" id="GO:0005829">
    <property type="term" value="C:cytosol"/>
    <property type="evidence" value="ECO:0007669"/>
    <property type="project" value="TreeGrafter"/>
</dbReference>
<dbReference type="EMBL" id="CP032549">
    <property type="protein sequence ID" value="QIV87804.1"/>
    <property type="molecule type" value="Genomic_DNA"/>
</dbReference>
<accession>A0A6H0SKF7</accession>
<dbReference type="InterPro" id="IPR001130">
    <property type="entry name" value="TatD-like"/>
</dbReference>
<gene>
    <name evidence="4" type="ORF">D3791_12210</name>
</gene>
<feature type="region of interest" description="Disordered" evidence="3">
    <location>
        <begin position="12"/>
        <end position="74"/>
    </location>
</feature>
<organism evidence="4 5">
    <name type="scientific">Glutamicibacter mishrai</name>
    <dbReference type="NCBI Taxonomy" id="1775880"/>
    <lineage>
        <taxon>Bacteria</taxon>
        <taxon>Bacillati</taxon>
        <taxon>Actinomycetota</taxon>
        <taxon>Actinomycetes</taxon>
        <taxon>Micrococcales</taxon>
        <taxon>Micrococcaceae</taxon>
        <taxon>Glutamicibacter</taxon>
    </lineage>
</organism>
<dbReference type="NCBIfam" id="TIGR00010">
    <property type="entry name" value="YchF/TatD family DNA exonuclease"/>
    <property type="match status" value="1"/>
</dbReference>
<dbReference type="PANTHER" id="PTHR46124">
    <property type="entry name" value="D-AMINOACYL-TRNA DEACYLASE"/>
    <property type="match status" value="1"/>
</dbReference>
<keyword evidence="2" id="KW-0378">Hydrolase</keyword>
<sequence length="345" mass="37703">MIGAELCVGDTIKQAAGSSERTKRITVSKKKSDTDITRVPEAYRPSEVEDSTGPEGRARKSQNEHGGSKRNLHYPEAPEALPVAVVDNHTHLDFLDGTVKVSAADALAAAAAVGVKGLIQVGCDVPSSEYAVQVANEYPNILAAVAIHPNDAARLAERSELADALNRIEELASDPRVRALGETGLDYFRTGEDGREAQEHSFREHLRIAVEQGKAVQIHDRDAHDDVVRILKSSQLPPKVVFHCFSGDEQLAEICNDHGWYMSFSGTVTFKNSHGLRAALDVADPKLLLVETDAPFLTPHPFRGRPNASYMIPYTTRFMAETKGVELAEFCEQIDANTREVYGAF</sequence>
<evidence type="ECO:0000256" key="1">
    <source>
        <dbReference type="ARBA" id="ARBA00022723"/>
    </source>
</evidence>
<evidence type="ECO:0000313" key="5">
    <source>
        <dbReference type="Proteomes" id="UP000502331"/>
    </source>
</evidence>
<reference evidence="4 5" key="1">
    <citation type="submission" date="2018-09" db="EMBL/GenBank/DDBJ databases">
        <title>Glutamicibacter mishrai S5-52T (LMG 29155T = KCTC 39846T).</title>
        <authorList>
            <person name="Das S.K."/>
        </authorList>
    </citation>
    <scope>NUCLEOTIDE SEQUENCE [LARGE SCALE GENOMIC DNA]</scope>
    <source>
        <strain evidence="4 5">S5-52</strain>
    </source>
</reference>
<dbReference type="InterPro" id="IPR015991">
    <property type="entry name" value="TatD/YcfH-like"/>
</dbReference>
<feature type="compositionally biased region" description="Basic and acidic residues" evidence="3">
    <location>
        <begin position="56"/>
        <end position="67"/>
    </location>
</feature>
<dbReference type="Pfam" id="PF01026">
    <property type="entry name" value="TatD_DNase"/>
    <property type="match status" value="1"/>
</dbReference>
<dbReference type="Proteomes" id="UP000502331">
    <property type="component" value="Chromosome"/>
</dbReference>
<dbReference type="FunFam" id="3.20.20.140:FF:000005">
    <property type="entry name" value="TatD family hydrolase"/>
    <property type="match status" value="1"/>
</dbReference>
<dbReference type="SUPFAM" id="SSF51556">
    <property type="entry name" value="Metallo-dependent hydrolases"/>
    <property type="match status" value="1"/>
</dbReference>
<dbReference type="GO" id="GO:0046872">
    <property type="term" value="F:metal ion binding"/>
    <property type="evidence" value="ECO:0007669"/>
    <property type="project" value="UniProtKB-KW"/>
</dbReference>
<dbReference type="InterPro" id="IPR032466">
    <property type="entry name" value="Metal_Hydrolase"/>
</dbReference>
<protein>
    <submittedName>
        <fullName evidence="4">TatD family deoxyribonuclease</fullName>
    </submittedName>
</protein>